<organism evidence="12 13">
    <name type="scientific">Ricinus communis</name>
    <name type="common">Castor bean</name>
    <dbReference type="NCBI Taxonomy" id="3988"/>
    <lineage>
        <taxon>Eukaryota</taxon>
        <taxon>Viridiplantae</taxon>
        <taxon>Streptophyta</taxon>
        <taxon>Embryophyta</taxon>
        <taxon>Tracheophyta</taxon>
        <taxon>Spermatophyta</taxon>
        <taxon>Magnoliopsida</taxon>
        <taxon>eudicotyledons</taxon>
        <taxon>Gunneridae</taxon>
        <taxon>Pentapetalae</taxon>
        <taxon>rosids</taxon>
        <taxon>fabids</taxon>
        <taxon>Malpighiales</taxon>
        <taxon>Euphorbiaceae</taxon>
        <taxon>Acalyphoideae</taxon>
        <taxon>Acalypheae</taxon>
        <taxon>Ricinus</taxon>
    </lineage>
</organism>
<keyword evidence="7 10" id="KW-0472">Membrane</keyword>
<name>B9T272_RICCO</name>
<dbReference type="PROSITE" id="PS50011">
    <property type="entry name" value="PROTEIN_KINASE_DOM"/>
    <property type="match status" value="1"/>
</dbReference>
<keyword evidence="4" id="KW-0732">Signal</keyword>
<sequence length="718" mass="79200">MAKEILQFYFTVIVFSAILVSQAWAVTDPYDAIALENLYLALNKPPQLKSWKLEGGDPCQESWTGVSCSGSSIVHLKIQGLNLSGYLGTQLHYLHNLKYLDVSSNYILGEIPYSLPPNVTNINLAFNNLSQNIPHSLSSLKVLRHLNLSHNLLSGPIGNVFTGLKNLKAMDLSYNDFSGDLPPSFGSLKNLSRLFLQNNQFTGSVIYLADLPLTDLNIQSNQFSGVIPTQFQYIPNLWIDGNKFHIGANYPPWNYPLENVTIGQNFSGPPSAESSALENYPNHKAAEHKKRRLGPGGIACVVGGTTLVVACAAIFFAVRVKQSVDFPVRNREDCSPAAYDASPQLLPVKSPPTLGLNYVPPACRTRNEKMSRRRSFAKKYKAPASAKIYTVVELQSATNSFSEKNLIGEGSLGSVYRAEFPDGQILAVRNISMVSLSFQEEEQFMDVIWTASRLRHPNIATLLGYCVEHGQHLLVYEYIKSLSLDNVLHGEGYKPLPWTVRLNIALGVARALDYLHSTFCPPIAHGNIKASNVLLDEELKPRLCDCGIAILRPLTSNSASEIAVGDTGYTAPEHGEPGTDNTKSDVYAFGVLLLELLTGRKPFDSSKSRKEQSLAKWASSRLHDNAYLAQMVDPSIKRTLTSKTISRYADIVSFCIQPEKLFRPPMSEIVESLASLLQNFTNARNGAVDGTEVDLLDRPFDRKQSCLVSSPTVSFYST</sequence>
<dbReference type="GO" id="GO:0005524">
    <property type="term" value="F:ATP binding"/>
    <property type="evidence" value="ECO:0007669"/>
    <property type="project" value="InterPro"/>
</dbReference>
<evidence type="ECO:0000259" key="11">
    <source>
        <dbReference type="PROSITE" id="PS50011"/>
    </source>
</evidence>
<evidence type="ECO:0000256" key="8">
    <source>
        <dbReference type="ARBA" id="ARBA00023170"/>
    </source>
</evidence>
<evidence type="ECO:0000256" key="6">
    <source>
        <dbReference type="ARBA" id="ARBA00022989"/>
    </source>
</evidence>
<dbReference type="FunFam" id="3.30.200.20:FF:000125">
    <property type="entry name" value="Protein STRUBBELIG-RECEPTOR FAMILY 8"/>
    <property type="match status" value="1"/>
</dbReference>
<keyword evidence="8 12" id="KW-0675">Receptor</keyword>
<proteinExistence type="predicted"/>
<dbReference type="FunFam" id="1.10.510.10:FF:000479">
    <property type="entry name" value="Leucine-rich repeat receptor-like protein kinase"/>
    <property type="match status" value="1"/>
</dbReference>
<feature type="transmembrane region" description="Helical" evidence="10">
    <location>
        <begin position="298"/>
        <end position="318"/>
    </location>
</feature>
<accession>B9T272</accession>
<evidence type="ECO:0000256" key="2">
    <source>
        <dbReference type="ARBA" id="ARBA00022614"/>
    </source>
</evidence>
<keyword evidence="6 10" id="KW-1133">Transmembrane helix</keyword>
<evidence type="ECO:0000256" key="1">
    <source>
        <dbReference type="ARBA" id="ARBA00004167"/>
    </source>
</evidence>
<evidence type="ECO:0000256" key="5">
    <source>
        <dbReference type="ARBA" id="ARBA00022737"/>
    </source>
</evidence>
<dbReference type="FunFam" id="3.80.10.10:FF:000062">
    <property type="entry name" value="protein STRUBBELIG-RECEPTOR FAMILY 3"/>
    <property type="match status" value="1"/>
</dbReference>
<gene>
    <name evidence="12" type="ORF">RCOM_0413570</name>
</gene>
<dbReference type="PANTHER" id="PTHR48007">
    <property type="entry name" value="LEUCINE-RICH REPEAT RECEPTOR-LIKE PROTEIN KINASE PXC1"/>
    <property type="match status" value="1"/>
</dbReference>
<keyword evidence="13" id="KW-1185">Reference proteome</keyword>
<protein>
    <submittedName>
        <fullName evidence="12">Receptor protein kinase CLAVATA1, putative</fullName>
    </submittedName>
</protein>
<dbReference type="Gene3D" id="3.30.200.20">
    <property type="entry name" value="Phosphorylase Kinase, domain 1"/>
    <property type="match status" value="1"/>
</dbReference>
<dbReference type="InterPro" id="IPR011009">
    <property type="entry name" value="Kinase-like_dom_sf"/>
</dbReference>
<dbReference type="Gene3D" id="3.80.10.10">
    <property type="entry name" value="Ribonuclease Inhibitor"/>
    <property type="match status" value="1"/>
</dbReference>
<dbReference type="InterPro" id="IPR013210">
    <property type="entry name" value="LRR_N_plant-typ"/>
</dbReference>
<dbReference type="EMBL" id="EQ974371">
    <property type="protein sequence ID" value="EEF30043.1"/>
    <property type="molecule type" value="Genomic_DNA"/>
</dbReference>
<dbReference type="InterPro" id="IPR032675">
    <property type="entry name" value="LRR_dom_sf"/>
</dbReference>
<dbReference type="Pfam" id="PF08263">
    <property type="entry name" value="LRRNT_2"/>
    <property type="match status" value="1"/>
</dbReference>
<dbReference type="InterPro" id="IPR046959">
    <property type="entry name" value="PRK1-6/SRF4-like"/>
</dbReference>
<dbReference type="GO" id="GO:0004672">
    <property type="term" value="F:protein kinase activity"/>
    <property type="evidence" value="ECO:0000318"/>
    <property type="project" value="GO_Central"/>
</dbReference>
<evidence type="ECO:0000313" key="13">
    <source>
        <dbReference type="Proteomes" id="UP000008311"/>
    </source>
</evidence>
<dbReference type="InterPro" id="IPR001611">
    <property type="entry name" value="Leu-rich_rpt"/>
</dbReference>
<keyword evidence="5" id="KW-0677">Repeat</keyword>
<dbReference type="Pfam" id="PF00560">
    <property type="entry name" value="LRR_1"/>
    <property type="match status" value="1"/>
</dbReference>
<dbReference type="Pfam" id="PF00069">
    <property type="entry name" value="Pkinase"/>
    <property type="match status" value="1"/>
</dbReference>
<dbReference type="PANTHER" id="PTHR48007:SF56">
    <property type="entry name" value="LOW QUALITY PROTEIN: PROTEIN STRUBBELIG-RECEPTOR FAMILY 2"/>
    <property type="match status" value="1"/>
</dbReference>
<feature type="transmembrane region" description="Helical" evidence="10">
    <location>
        <begin position="6"/>
        <end position="26"/>
    </location>
</feature>
<dbReference type="Gene3D" id="1.10.510.10">
    <property type="entry name" value="Transferase(Phosphotransferase) domain 1"/>
    <property type="match status" value="1"/>
</dbReference>
<keyword evidence="12" id="KW-0808">Transferase</keyword>
<evidence type="ECO:0000256" key="10">
    <source>
        <dbReference type="SAM" id="Phobius"/>
    </source>
</evidence>
<dbReference type="Pfam" id="PF13855">
    <property type="entry name" value="LRR_8"/>
    <property type="match status" value="1"/>
</dbReference>
<evidence type="ECO:0000256" key="4">
    <source>
        <dbReference type="ARBA" id="ARBA00022729"/>
    </source>
</evidence>
<dbReference type="SUPFAM" id="SSF52058">
    <property type="entry name" value="L domain-like"/>
    <property type="match status" value="1"/>
</dbReference>
<dbReference type="AlphaFoldDB" id="B9T272"/>
<comment type="subcellular location">
    <subcellularLocation>
        <location evidence="1">Membrane</location>
        <topology evidence="1">Single-pass membrane protein</topology>
    </subcellularLocation>
</comment>
<dbReference type="SUPFAM" id="SSF56112">
    <property type="entry name" value="Protein kinase-like (PK-like)"/>
    <property type="match status" value="1"/>
</dbReference>
<evidence type="ECO:0000256" key="3">
    <source>
        <dbReference type="ARBA" id="ARBA00022692"/>
    </source>
</evidence>
<evidence type="ECO:0000313" key="12">
    <source>
        <dbReference type="EMBL" id="EEF30043.1"/>
    </source>
</evidence>
<dbReference type="FunCoup" id="B9T272">
    <property type="interactions" value="4"/>
</dbReference>
<feature type="domain" description="Protein kinase" evidence="11">
    <location>
        <begin position="401"/>
        <end position="677"/>
    </location>
</feature>
<dbReference type="InterPro" id="IPR000719">
    <property type="entry name" value="Prot_kinase_dom"/>
</dbReference>
<keyword evidence="12" id="KW-0418">Kinase</keyword>
<dbReference type="GO" id="GO:0005886">
    <property type="term" value="C:plasma membrane"/>
    <property type="evidence" value="ECO:0000318"/>
    <property type="project" value="GO_Central"/>
</dbReference>
<dbReference type="Proteomes" id="UP000008311">
    <property type="component" value="Unassembled WGS sequence"/>
</dbReference>
<evidence type="ECO:0000256" key="9">
    <source>
        <dbReference type="ARBA" id="ARBA00023180"/>
    </source>
</evidence>
<keyword evidence="2" id="KW-0433">Leucine-rich repeat</keyword>
<dbReference type="GO" id="GO:0007165">
    <property type="term" value="P:signal transduction"/>
    <property type="evidence" value="ECO:0000318"/>
    <property type="project" value="GO_Central"/>
</dbReference>
<keyword evidence="3 10" id="KW-0812">Transmembrane</keyword>
<dbReference type="eggNOG" id="ENOG502QR3N">
    <property type="taxonomic scope" value="Eukaryota"/>
</dbReference>
<evidence type="ECO:0000256" key="7">
    <source>
        <dbReference type="ARBA" id="ARBA00023136"/>
    </source>
</evidence>
<dbReference type="InParanoid" id="B9T272"/>
<reference evidence="13" key="1">
    <citation type="journal article" date="2010" name="Nat. Biotechnol.">
        <title>Draft genome sequence of the oilseed species Ricinus communis.</title>
        <authorList>
            <person name="Chan A.P."/>
            <person name="Crabtree J."/>
            <person name="Zhao Q."/>
            <person name="Lorenzi H."/>
            <person name="Orvis J."/>
            <person name="Puiu D."/>
            <person name="Melake-Berhan A."/>
            <person name="Jones K.M."/>
            <person name="Redman J."/>
            <person name="Chen G."/>
            <person name="Cahoon E.B."/>
            <person name="Gedil M."/>
            <person name="Stanke M."/>
            <person name="Haas B.J."/>
            <person name="Wortman J.R."/>
            <person name="Fraser-Liggett C.M."/>
            <person name="Ravel J."/>
            <person name="Rabinowicz P.D."/>
        </authorList>
    </citation>
    <scope>NUCLEOTIDE SEQUENCE [LARGE SCALE GENOMIC DNA]</scope>
    <source>
        <strain evidence="13">cv. Hale</strain>
    </source>
</reference>
<keyword evidence="9" id="KW-0325">Glycoprotein</keyword>